<gene>
    <name evidence="5" type="ORF">JMM60_04175</name>
    <name evidence="4" type="ORF">NHU_01821</name>
</gene>
<evidence type="ECO:0000256" key="1">
    <source>
        <dbReference type="ARBA" id="ARBA00005369"/>
    </source>
</evidence>
<evidence type="ECO:0000313" key="4">
    <source>
        <dbReference type="EMBL" id="BAQ68976.1"/>
    </source>
</evidence>
<accession>A0A0D6B1T7</accession>
<dbReference type="Proteomes" id="UP000064912">
    <property type="component" value="Chromosome"/>
</dbReference>
<dbReference type="GO" id="GO:0004719">
    <property type="term" value="F:protein-L-isoaspartate (D-aspartate) O-methyltransferase activity"/>
    <property type="evidence" value="ECO:0007669"/>
    <property type="project" value="InterPro"/>
</dbReference>
<dbReference type="GO" id="GO:0005737">
    <property type="term" value="C:cytoplasm"/>
    <property type="evidence" value="ECO:0007669"/>
    <property type="project" value="TreeGrafter"/>
</dbReference>
<evidence type="ECO:0000256" key="2">
    <source>
        <dbReference type="ARBA" id="ARBA00013346"/>
    </source>
</evidence>
<dbReference type="PANTHER" id="PTHR11579:SF18">
    <property type="entry name" value="PROTEIN-L-ISOASPARTATE O-METHYLTRANSFERASE"/>
    <property type="match status" value="1"/>
</dbReference>
<reference evidence="4 6" key="1">
    <citation type="submission" date="2015-02" db="EMBL/GenBank/DDBJ databases">
        <title>Genome sequene of Rhodovulum sulfidophilum DSM 2351.</title>
        <authorList>
            <person name="Nagao N."/>
        </authorList>
    </citation>
    <scope>NUCLEOTIDE SEQUENCE [LARGE SCALE GENOMIC DNA]</scope>
    <source>
        <strain evidence="4 6">DSM 2351</strain>
    </source>
</reference>
<dbReference type="CDD" id="cd02440">
    <property type="entry name" value="AdoMet_MTases"/>
    <property type="match status" value="1"/>
</dbReference>
<evidence type="ECO:0000313" key="5">
    <source>
        <dbReference type="EMBL" id="MBL3608002.1"/>
    </source>
</evidence>
<dbReference type="PATRIC" id="fig|35806.4.peg.1878"/>
<dbReference type="AlphaFoldDB" id="A0A0D6B1T7"/>
<dbReference type="EMBL" id="AP014800">
    <property type="protein sequence ID" value="BAQ68976.1"/>
    <property type="molecule type" value="Genomic_DNA"/>
</dbReference>
<sequence>MADYAARREAMVDTQVRPSDVTRLPIIEALLSVPREAFVPARLREAAYIGENLPLAHDRVLLEPRSFSKMLEALDLGPGDMVLDLGAGLGYSAAVMARMADAVVALEEDGSMAREAEATFGEHDVDNVAVEVGALTEGAPRHGPYDAIMVEGAIEELPQAIADQLKEGGRIVALFMEGTLGVARIGWKVEGVLNWRFLFNASAPVLPGFARATEFEF</sequence>
<name>A0A0D6B1T7_RHOSU</name>
<dbReference type="InterPro" id="IPR000682">
    <property type="entry name" value="PCMT"/>
</dbReference>
<dbReference type="Pfam" id="PF01135">
    <property type="entry name" value="PCMT"/>
    <property type="match status" value="1"/>
</dbReference>
<keyword evidence="7" id="KW-1185">Reference proteome</keyword>
<dbReference type="Proteomes" id="UP000604473">
    <property type="component" value="Unassembled WGS sequence"/>
</dbReference>
<dbReference type="KEGG" id="rsu:NHU_01821"/>
<dbReference type="GeneID" id="93540223"/>
<protein>
    <recommendedName>
        <fullName evidence="2">Protein-L-isoaspartate O-methyltransferase</fullName>
    </recommendedName>
    <alternativeName>
        <fullName evidence="3">Protein L-isoaspartyl methyltransferase</fullName>
    </alternativeName>
</protein>
<dbReference type="EMBL" id="JAESJJ010000003">
    <property type="protein sequence ID" value="MBL3608002.1"/>
    <property type="molecule type" value="Genomic_DNA"/>
</dbReference>
<dbReference type="PANTHER" id="PTHR11579">
    <property type="entry name" value="PROTEIN-L-ISOASPARTATE O-METHYLTRANSFERASE"/>
    <property type="match status" value="1"/>
</dbReference>
<keyword evidence="4" id="KW-0808">Transferase</keyword>
<dbReference type="InterPro" id="IPR029063">
    <property type="entry name" value="SAM-dependent_MTases_sf"/>
</dbReference>
<evidence type="ECO:0000313" key="7">
    <source>
        <dbReference type="Proteomes" id="UP000604473"/>
    </source>
</evidence>
<dbReference type="SUPFAM" id="SSF53335">
    <property type="entry name" value="S-adenosyl-L-methionine-dependent methyltransferases"/>
    <property type="match status" value="1"/>
</dbReference>
<comment type="similarity">
    <text evidence="1">Belongs to the methyltransferase superfamily. L-isoaspartyl/D-aspartyl protein methyltransferase family.</text>
</comment>
<dbReference type="Gene3D" id="3.40.50.150">
    <property type="entry name" value="Vaccinia Virus protein VP39"/>
    <property type="match status" value="1"/>
</dbReference>
<dbReference type="OrthoDB" id="9798496at2"/>
<dbReference type="eggNOG" id="COG2518">
    <property type="taxonomic scope" value="Bacteria"/>
</dbReference>
<organism evidence="4 6">
    <name type="scientific">Rhodovulum sulfidophilum</name>
    <name type="common">Rhodobacter sulfidophilus</name>
    <dbReference type="NCBI Taxonomy" id="35806"/>
    <lineage>
        <taxon>Bacteria</taxon>
        <taxon>Pseudomonadati</taxon>
        <taxon>Pseudomonadota</taxon>
        <taxon>Alphaproteobacteria</taxon>
        <taxon>Rhodobacterales</taxon>
        <taxon>Paracoccaceae</taxon>
        <taxon>Rhodovulum</taxon>
    </lineage>
</organism>
<proteinExistence type="inferred from homology"/>
<dbReference type="RefSeq" id="WP_042462326.1">
    <property type="nucleotide sequence ID" value="NZ_CP015421.1"/>
</dbReference>
<reference evidence="5 7" key="2">
    <citation type="submission" date="2021-01" db="EMBL/GenBank/DDBJ databases">
        <title>Draft genomes of Rhodovulum sulfidophilum.</title>
        <authorList>
            <person name="Guzman M.S."/>
        </authorList>
    </citation>
    <scope>NUCLEOTIDE SEQUENCE [LARGE SCALE GENOMIC DNA]</scope>
    <source>
        <strain evidence="5 7">AB35</strain>
    </source>
</reference>
<keyword evidence="4" id="KW-0489">Methyltransferase</keyword>
<evidence type="ECO:0000256" key="3">
    <source>
        <dbReference type="ARBA" id="ARBA00030757"/>
    </source>
</evidence>
<evidence type="ECO:0000313" key="6">
    <source>
        <dbReference type="Proteomes" id="UP000064912"/>
    </source>
</evidence>
<dbReference type="GO" id="GO:0032259">
    <property type="term" value="P:methylation"/>
    <property type="evidence" value="ECO:0007669"/>
    <property type="project" value="UniProtKB-KW"/>
</dbReference>